<dbReference type="PANTHER" id="PTHR47026:SF2">
    <property type="entry name" value="FLAGELLAR ASSOCIATED PROTEIN"/>
    <property type="match status" value="1"/>
</dbReference>
<gene>
    <name evidence="3" type="ORF">BBI17_005269</name>
    <name evidence="4" type="ORF">BBO99_00005120</name>
    <name evidence="1" type="ORF">JM16_004940</name>
    <name evidence="2" type="ORF">JM18_004362</name>
</gene>
<evidence type="ECO:0000313" key="5">
    <source>
        <dbReference type="Proteomes" id="UP000285624"/>
    </source>
</evidence>
<protein>
    <submittedName>
        <fullName evidence="4">Uncharacterized protein</fullName>
    </submittedName>
</protein>
<evidence type="ECO:0000313" key="6">
    <source>
        <dbReference type="Proteomes" id="UP000285883"/>
    </source>
</evidence>
<evidence type="ECO:0000313" key="4">
    <source>
        <dbReference type="EMBL" id="RLN79620.1"/>
    </source>
</evidence>
<reference evidence="5 6" key="2">
    <citation type="submission" date="2018-07" db="EMBL/GenBank/DDBJ databases">
        <title>Genome sequencing of oomycete isolates from Chile give support for New Zealand origin for Phytophthora kernoviae and make available the first Nothophytophthora sp. genome.</title>
        <authorList>
            <person name="Studholme D.J."/>
            <person name="Sanfuentes E."/>
            <person name="Panda P."/>
            <person name="Hill R."/>
            <person name="Sambles C."/>
            <person name="Grant M."/>
            <person name="Williams N.M."/>
            <person name="Mcdougal R.L."/>
        </authorList>
    </citation>
    <scope>NUCLEOTIDE SEQUENCE [LARGE SCALE GENOMIC DNA]</scope>
    <source>
        <strain evidence="3">Chile2</strain>
        <strain evidence="4">Chile4</strain>
    </source>
</reference>
<dbReference type="EMBL" id="JPWV03000114">
    <property type="protein sequence ID" value="KAG2524446.1"/>
    <property type="molecule type" value="Genomic_DNA"/>
</dbReference>
<name>A0A3R7JZ49_9STRA</name>
<proteinExistence type="predicted"/>
<sequence>MDEEQKQQLRDDLQFAIMKAEQLTVLDSKAPGGSTNNPMDIKSLVDVFAVFGFTAEDIIDRHDQCTIFKKIRTELDKLLRELATGTKKYDKAILLRDRLRLIKREFVEMQGTYEIRRQEQEKQQFNRGTVLAKHRSGALCATRTDECEREILHKQEELRKTHEVERVQLETYLNKLKEPHVKFSSLLLELKNTEKNLARLKLFEDAKNVFVRMDSMERDQRALNTAKFERFKEKKRALLLEKQQQELAEAKEKLMEKRYMVMRANNSYRKTEEQRMKNLVTDMKHAHTMDMHGKKVFSTNPVAVVRTSHGATASTYRGQQMLSTVQGKRLEVTSLCVLHDNENGVVPPGSVIYTG</sequence>
<dbReference type="Proteomes" id="UP000285624">
    <property type="component" value="Unassembled WGS sequence"/>
</dbReference>
<dbReference type="AlphaFoldDB" id="A0A3R7JZ49"/>
<dbReference type="EMBL" id="MBDN02000138">
    <property type="protein sequence ID" value="RLN79620.1"/>
    <property type="molecule type" value="Genomic_DNA"/>
</dbReference>
<evidence type="ECO:0000313" key="3">
    <source>
        <dbReference type="EMBL" id="RLN31714.1"/>
    </source>
</evidence>
<accession>A0A3R7JZ49</accession>
<dbReference type="Proteomes" id="UP000785171">
    <property type="component" value="Unassembled WGS sequence"/>
</dbReference>
<organism evidence="4 5">
    <name type="scientific">Phytophthora kernoviae</name>
    <dbReference type="NCBI Taxonomy" id="325452"/>
    <lineage>
        <taxon>Eukaryota</taxon>
        <taxon>Sar</taxon>
        <taxon>Stramenopiles</taxon>
        <taxon>Oomycota</taxon>
        <taxon>Peronosporomycetes</taxon>
        <taxon>Peronosporales</taxon>
        <taxon>Peronosporaceae</taxon>
        <taxon>Phytophthora</taxon>
    </lineage>
</organism>
<keyword evidence="5" id="KW-1185">Reference proteome</keyword>
<dbReference type="Proteomes" id="UP000285883">
    <property type="component" value="Unassembled WGS sequence"/>
</dbReference>
<dbReference type="EMBL" id="MAYM02000925">
    <property type="protein sequence ID" value="RLN31714.1"/>
    <property type="molecule type" value="Genomic_DNA"/>
</dbReference>
<dbReference type="Proteomes" id="UP000792063">
    <property type="component" value="Unassembled WGS sequence"/>
</dbReference>
<comment type="caution">
    <text evidence="4">The sequence shown here is derived from an EMBL/GenBank/DDBJ whole genome shotgun (WGS) entry which is preliminary data.</text>
</comment>
<evidence type="ECO:0000313" key="1">
    <source>
        <dbReference type="EMBL" id="KAG2524446.1"/>
    </source>
</evidence>
<evidence type="ECO:0000313" key="2">
    <source>
        <dbReference type="EMBL" id="KAG2526229.1"/>
    </source>
</evidence>
<reference evidence="1" key="1">
    <citation type="journal article" date="2015" name="Genom Data">
        <title>Genome sequences of six Phytophthora species associated with forests in New Zealand.</title>
        <authorList>
            <person name="Studholme D.J."/>
            <person name="McDougal R.L."/>
            <person name="Sambles C."/>
            <person name="Hansen E."/>
            <person name="Hardy G."/>
            <person name="Grant M."/>
            <person name="Ganley R.J."/>
            <person name="Williams N.M."/>
        </authorList>
    </citation>
    <scope>NUCLEOTIDE SEQUENCE</scope>
    <source>
        <strain evidence="1">NZFS 2646</strain>
        <strain evidence="2">NZFS 3630</strain>
    </source>
</reference>
<dbReference type="EMBL" id="JPWU03000104">
    <property type="protein sequence ID" value="KAG2526229.1"/>
    <property type="molecule type" value="Genomic_DNA"/>
</dbReference>
<dbReference type="PANTHER" id="PTHR47026">
    <property type="entry name" value="PIGMENTOSA GTPASE REGULATOR-LIKE PROTEIN, PUTATIVE-RELATED"/>
    <property type="match status" value="1"/>
</dbReference>
<reference evidence="1" key="3">
    <citation type="submission" date="2020-06" db="EMBL/GenBank/DDBJ databases">
        <authorList>
            <person name="Studholme D.J."/>
        </authorList>
    </citation>
    <scope>NUCLEOTIDE SEQUENCE</scope>
    <source>
        <strain evidence="1">NZFS 2646</strain>
        <strain evidence="2">NZFS 3630</strain>
    </source>
</reference>